<dbReference type="OrthoDB" id="2121828at2759"/>
<evidence type="ECO:0008006" key="12">
    <source>
        <dbReference type="Google" id="ProtNLM"/>
    </source>
</evidence>
<dbReference type="GO" id="GO:0005886">
    <property type="term" value="C:plasma membrane"/>
    <property type="evidence" value="ECO:0007669"/>
    <property type="project" value="TreeGrafter"/>
</dbReference>
<dbReference type="GO" id="GO:0006826">
    <property type="term" value="P:iron ion transport"/>
    <property type="evidence" value="ECO:0007669"/>
    <property type="project" value="TreeGrafter"/>
</dbReference>
<accession>A0A8S4PBC8</accession>
<dbReference type="EMBL" id="CAIIXF020000007">
    <property type="protein sequence ID" value="CAH1790467.1"/>
    <property type="molecule type" value="Genomic_DNA"/>
</dbReference>
<dbReference type="GO" id="GO:0016491">
    <property type="term" value="F:oxidoreductase activity"/>
    <property type="evidence" value="ECO:0007669"/>
    <property type="project" value="UniProtKB-KW"/>
</dbReference>
<gene>
    <name evidence="10" type="ORF">OFUS_LOCUS15669</name>
</gene>
<evidence type="ECO:0000256" key="6">
    <source>
        <dbReference type="SAM" id="SignalP"/>
    </source>
</evidence>
<keyword evidence="5" id="KW-1133">Transmembrane helix</keyword>
<feature type="chain" id="PRO_5035859236" description="Laccase" evidence="6">
    <location>
        <begin position="37"/>
        <end position="725"/>
    </location>
</feature>
<dbReference type="Gene3D" id="2.60.40.420">
    <property type="entry name" value="Cupredoxins - blue copper proteins"/>
    <property type="match status" value="3"/>
</dbReference>
<name>A0A8S4PBC8_OWEFU</name>
<dbReference type="InterPro" id="IPR045087">
    <property type="entry name" value="Cu-oxidase_fam"/>
</dbReference>
<dbReference type="Pfam" id="PF00394">
    <property type="entry name" value="Cu-oxidase"/>
    <property type="match status" value="1"/>
</dbReference>
<comment type="similarity">
    <text evidence="1">Belongs to the multicopper oxidase family.</text>
</comment>
<keyword evidence="4" id="KW-0186">Copper</keyword>
<evidence type="ECO:0000259" key="7">
    <source>
        <dbReference type="Pfam" id="PF00394"/>
    </source>
</evidence>
<dbReference type="SUPFAM" id="SSF49503">
    <property type="entry name" value="Cupredoxins"/>
    <property type="match status" value="3"/>
</dbReference>
<reference evidence="10" key="1">
    <citation type="submission" date="2022-03" db="EMBL/GenBank/DDBJ databases">
        <authorList>
            <person name="Martin C."/>
        </authorList>
    </citation>
    <scope>NUCLEOTIDE SEQUENCE</scope>
</reference>
<dbReference type="Pfam" id="PF07731">
    <property type="entry name" value="Cu-oxidase_2"/>
    <property type="match status" value="1"/>
</dbReference>
<proteinExistence type="inferred from homology"/>
<dbReference type="PROSITE" id="PS00080">
    <property type="entry name" value="MULTICOPPER_OXIDASE2"/>
    <property type="match status" value="1"/>
</dbReference>
<dbReference type="InterPro" id="IPR008972">
    <property type="entry name" value="Cupredoxin"/>
</dbReference>
<dbReference type="InterPro" id="IPR033138">
    <property type="entry name" value="Cu_oxidase_CS"/>
</dbReference>
<sequence>MNSLYNLLHFQRKITKMVLVSDTFLLLAAILSCTNAKPACPPDVAQCEFWLEVKEALTMMKHKTLVWPYKGEFYPYDATDPENSEPISPEGVIQGDGYWQRNRIVMVVNGTLPGPAIEIYENQDIIVHVTNKLKSHGLTIHWHGLHQKGTPFMDGVAYITQCPIGPGHKFTYRFNVGSKGTFWYHSHIGAQRTNGIYGPMIIHERPKENQTPIEEFTMTISDWNHDFDSDTGHLKMVYGLYNGKSKFKGTKSLDGASFSMFQYHAGLVNGRGRWYDPATDKHNGAPLEVFNVTRATKYKFRVIAAGSLYPFRISVDSHILTIIASDGYDLKPVVAESFIINPGERFDFEITTDAAVDNYWIRGETIEVDVKNHIFEAVLHYADAPYSADWDNIITSEKSKCNVNKTCLVVNCPFTYYPSDTYTECMRFDQLQNRIDTPAPESTPGKFQNHFLNFAFPGTTWTPGAVNGRAFKNPAVSAYSQRSELKTGCDTGSCGLNKVCLCSNNLQLKYDDTIQMVFLNLGRGKGWSHPIHMHGHSFYVLKMGYADYNSTTGKLIRDNTEVNCLGDEDLNFCNDATWRNTSWINSDNIPGLNLVNPPRKDTIIVPTGGYVVVRIKANNPGAWFMHCHIELHNLDGMAMFFDEAPDKHPPSPKDFPKCGDFTYNQTNDDSLTAQREIPATDSVYSLSLFWGVVGALLAIVLLQFVTIFCLLKRSRDKSFDISTHM</sequence>
<protein>
    <recommendedName>
        <fullName evidence="12">Laccase</fullName>
    </recommendedName>
</protein>
<evidence type="ECO:0000313" key="10">
    <source>
        <dbReference type="EMBL" id="CAH1790467.1"/>
    </source>
</evidence>
<dbReference type="Proteomes" id="UP000749559">
    <property type="component" value="Unassembled WGS sequence"/>
</dbReference>
<comment type="caution">
    <text evidence="10">The sequence shown here is derived from an EMBL/GenBank/DDBJ whole genome shotgun (WGS) entry which is preliminary data.</text>
</comment>
<dbReference type="InterPro" id="IPR011706">
    <property type="entry name" value="Cu-oxidase_C"/>
</dbReference>
<feature type="signal peptide" evidence="6">
    <location>
        <begin position="1"/>
        <end position="36"/>
    </location>
</feature>
<dbReference type="InterPro" id="IPR002355">
    <property type="entry name" value="Cu_oxidase_Cu_BS"/>
</dbReference>
<feature type="transmembrane region" description="Helical" evidence="5">
    <location>
        <begin position="688"/>
        <end position="711"/>
    </location>
</feature>
<keyword evidence="6" id="KW-0732">Signal</keyword>
<evidence type="ECO:0000313" key="11">
    <source>
        <dbReference type="Proteomes" id="UP000749559"/>
    </source>
</evidence>
<keyword evidence="11" id="KW-1185">Reference proteome</keyword>
<keyword evidence="5" id="KW-0812">Transmembrane</keyword>
<feature type="domain" description="Plastocyanin-like" evidence="9">
    <location>
        <begin position="102"/>
        <end position="206"/>
    </location>
</feature>
<organism evidence="10 11">
    <name type="scientific">Owenia fusiformis</name>
    <name type="common">Polychaete worm</name>
    <dbReference type="NCBI Taxonomy" id="6347"/>
    <lineage>
        <taxon>Eukaryota</taxon>
        <taxon>Metazoa</taxon>
        <taxon>Spiralia</taxon>
        <taxon>Lophotrochozoa</taxon>
        <taxon>Annelida</taxon>
        <taxon>Polychaeta</taxon>
        <taxon>Sedentaria</taxon>
        <taxon>Canalipalpata</taxon>
        <taxon>Sabellida</taxon>
        <taxon>Oweniida</taxon>
        <taxon>Oweniidae</taxon>
        <taxon>Owenia</taxon>
    </lineage>
</organism>
<dbReference type="PROSITE" id="PS00079">
    <property type="entry name" value="MULTICOPPER_OXIDASE1"/>
    <property type="match status" value="1"/>
</dbReference>
<keyword evidence="3" id="KW-0560">Oxidoreductase</keyword>
<dbReference type="FunFam" id="2.60.40.420:FF:000045">
    <property type="entry name" value="Laccase 2"/>
    <property type="match status" value="1"/>
</dbReference>
<evidence type="ECO:0000259" key="8">
    <source>
        <dbReference type="Pfam" id="PF07731"/>
    </source>
</evidence>
<dbReference type="AlphaFoldDB" id="A0A8S4PBC8"/>
<feature type="domain" description="Plastocyanin-like" evidence="7">
    <location>
        <begin position="247"/>
        <end position="382"/>
    </location>
</feature>
<dbReference type="CDD" id="cd13905">
    <property type="entry name" value="CuRO_3_tcLLC2_insect_like"/>
    <property type="match status" value="1"/>
</dbReference>
<dbReference type="InterPro" id="IPR011707">
    <property type="entry name" value="Cu-oxidase-like_N"/>
</dbReference>
<feature type="domain" description="Plastocyanin-like" evidence="8">
    <location>
        <begin position="497"/>
        <end position="646"/>
    </location>
</feature>
<evidence type="ECO:0000256" key="2">
    <source>
        <dbReference type="ARBA" id="ARBA00022723"/>
    </source>
</evidence>
<keyword evidence="5" id="KW-0472">Membrane</keyword>
<evidence type="ECO:0000259" key="9">
    <source>
        <dbReference type="Pfam" id="PF07732"/>
    </source>
</evidence>
<evidence type="ECO:0000256" key="4">
    <source>
        <dbReference type="ARBA" id="ARBA00023008"/>
    </source>
</evidence>
<dbReference type="GO" id="GO:0005507">
    <property type="term" value="F:copper ion binding"/>
    <property type="evidence" value="ECO:0007669"/>
    <property type="project" value="InterPro"/>
</dbReference>
<evidence type="ECO:0000256" key="1">
    <source>
        <dbReference type="ARBA" id="ARBA00010609"/>
    </source>
</evidence>
<evidence type="ECO:0000256" key="5">
    <source>
        <dbReference type="SAM" id="Phobius"/>
    </source>
</evidence>
<dbReference type="CDD" id="cd13858">
    <property type="entry name" value="CuRO_1_tcLCC2_insect_like"/>
    <property type="match status" value="1"/>
</dbReference>
<dbReference type="Pfam" id="PF07732">
    <property type="entry name" value="Cu-oxidase_3"/>
    <property type="match status" value="1"/>
</dbReference>
<dbReference type="CDD" id="cd13884">
    <property type="entry name" value="CuRO_2_tcLCC_insect_like"/>
    <property type="match status" value="1"/>
</dbReference>
<dbReference type="PANTHER" id="PTHR11709">
    <property type="entry name" value="MULTI-COPPER OXIDASE"/>
    <property type="match status" value="1"/>
</dbReference>
<dbReference type="PANTHER" id="PTHR11709:SF394">
    <property type="entry name" value="FI03373P-RELATED"/>
    <property type="match status" value="1"/>
</dbReference>
<evidence type="ECO:0000256" key="3">
    <source>
        <dbReference type="ARBA" id="ARBA00023002"/>
    </source>
</evidence>
<dbReference type="InterPro" id="IPR001117">
    <property type="entry name" value="Cu-oxidase_2nd"/>
</dbReference>
<keyword evidence="2" id="KW-0479">Metal-binding</keyword>